<comment type="caution">
    <text evidence="2">The sequence shown here is derived from an EMBL/GenBank/DDBJ whole genome shotgun (WGS) entry which is preliminary data.</text>
</comment>
<name>A0A8T1GCR8_9STRA</name>
<sequence>MEEGPESDSSLGDMLSEDATVSLQLAQEDPSCR</sequence>
<dbReference type="EMBL" id="RCML01000107">
    <property type="protein sequence ID" value="KAG2991059.1"/>
    <property type="molecule type" value="Genomic_DNA"/>
</dbReference>
<gene>
    <name evidence="2" type="ORF">PC118_g5275</name>
</gene>
<proteinExistence type="predicted"/>
<reference evidence="2" key="1">
    <citation type="submission" date="2018-10" db="EMBL/GenBank/DDBJ databases">
        <title>Effector identification in a new, highly contiguous assembly of the strawberry crown rot pathogen Phytophthora cactorum.</title>
        <authorList>
            <person name="Armitage A.D."/>
            <person name="Nellist C.F."/>
            <person name="Bates H."/>
            <person name="Vickerstaff R.J."/>
            <person name="Harrison R.J."/>
        </authorList>
    </citation>
    <scope>NUCLEOTIDE SEQUENCE</scope>
    <source>
        <strain evidence="2">P415</strain>
    </source>
</reference>
<evidence type="ECO:0000313" key="2">
    <source>
        <dbReference type="EMBL" id="KAG2991059.1"/>
    </source>
</evidence>
<dbReference type="Proteomes" id="UP000697107">
    <property type="component" value="Unassembled WGS sequence"/>
</dbReference>
<feature type="region of interest" description="Disordered" evidence="1">
    <location>
        <begin position="1"/>
        <end position="33"/>
    </location>
</feature>
<organism evidence="2 3">
    <name type="scientific">Phytophthora cactorum</name>
    <dbReference type="NCBI Taxonomy" id="29920"/>
    <lineage>
        <taxon>Eukaryota</taxon>
        <taxon>Sar</taxon>
        <taxon>Stramenopiles</taxon>
        <taxon>Oomycota</taxon>
        <taxon>Peronosporomycetes</taxon>
        <taxon>Peronosporales</taxon>
        <taxon>Peronosporaceae</taxon>
        <taxon>Phytophthora</taxon>
    </lineage>
</organism>
<evidence type="ECO:0000256" key="1">
    <source>
        <dbReference type="SAM" id="MobiDB-lite"/>
    </source>
</evidence>
<evidence type="ECO:0000313" key="3">
    <source>
        <dbReference type="Proteomes" id="UP000697107"/>
    </source>
</evidence>
<protein>
    <submittedName>
        <fullName evidence="2">Uncharacterized protein</fullName>
    </submittedName>
</protein>
<dbReference type="AlphaFoldDB" id="A0A8T1GCR8"/>
<accession>A0A8T1GCR8</accession>